<evidence type="ECO:0000256" key="15">
    <source>
        <dbReference type="ARBA" id="ARBA00023136"/>
    </source>
</evidence>
<dbReference type="STRING" id="335992.SAR11_0911"/>
<dbReference type="EC" id="2.7.7.41" evidence="6 18"/>
<keyword evidence="15 19" id="KW-0472">Membrane</keyword>
<keyword evidence="10 18" id="KW-0808">Transferase</keyword>
<dbReference type="PANTHER" id="PTHR46382:SF1">
    <property type="entry name" value="PHOSPHATIDATE CYTIDYLYLTRANSFERASE"/>
    <property type="match status" value="1"/>
</dbReference>
<evidence type="ECO:0000256" key="7">
    <source>
        <dbReference type="ARBA" id="ARBA00019373"/>
    </source>
</evidence>
<dbReference type="InterPro" id="IPR000374">
    <property type="entry name" value="PC_trans"/>
</dbReference>
<dbReference type="PANTHER" id="PTHR46382">
    <property type="entry name" value="PHOSPHATIDATE CYTIDYLYLTRANSFERASE"/>
    <property type="match status" value="1"/>
</dbReference>
<dbReference type="GO" id="GO:0016024">
    <property type="term" value="P:CDP-diacylglycerol biosynthetic process"/>
    <property type="evidence" value="ECO:0007669"/>
    <property type="project" value="UniProtKB-UniPathway"/>
</dbReference>
<sequence>MNSNIKKRILTSILLIALLIGMFFYSYIMIISLIIIAIISWIEFYALISKIFKKDILKDKFFRFSYKALSLIYLSGLVYLIFTIESENSNLKIYLLYSVLIAILSDIGGLVCGKIFKGKKLTKISPNKTISGSIGSFMFSMLLIPFFYKVQIDQSIVNLFLITIIISLTSQLGDLFISLLKRKAKVKDTSDLLPGHGGVLDRIDGIIFAIPLGIFLFIFI</sequence>
<dbReference type="PROSITE" id="PS51590">
    <property type="entry name" value="SAM_MT_MNV_L"/>
    <property type="match status" value="1"/>
</dbReference>
<keyword evidence="17" id="KW-1208">Phospholipid metabolism</keyword>
<dbReference type="KEGG" id="pub:SAR11_0911"/>
<keyword evidence="9" id="KW-0444">Lipid biosynthesis</keyword>
<keyword evidence="8" id="KW-1003">Cell membrane</keyword>
<keyword evidence="12 18" id="KW-0548">Nucleotidyltransferase</keyword>
<protein>
    <recommendedName>
        <fullName evidence="7 18">Phosphatidate cytidylyltransferase</fullName>
        <ecNumber evidence="6 18">2.7.7.41</ecNumber>
    </recommendedName>
</protein>
<evidence type="ECO:0000256" key="18">
    <source>
        <dbReference type="RuleBase" id="RU003938"/>
    </source>
</evidence>
<comment type="similarity">
    <text evidence="5 18">Belongs to the CDS family.</text>
</comment>
<gene>
    <name evidence="21" type="primary">cdsA</name>
    <name evidence="21" type="ordered locus">SAR11_0911</name>
</gene>
<evidence type="ECO:0000259" key="20">
    <source>
        <dbReference type="PROSITE" id="PS51590"/>
    </source>
</evidence>
<dbReference type="AlphaFoldDB" id="Q4FM65"/>
<evidence type="ECO:0000256" key="2">
    <source>
        <dbReference type="ARBA" id="ARBA00004651"/>
    </source>
</evidence>
<dbReference type="InterPro" id="IPR025786">
    <property type="entry name" value="Mononega_L_MeTrfase"/>
</dbReference>
<evidence type="ECO:0000256" key="13">
    <source>
        <dbReference type="ARBA" id="ARBA00022989"/>
    </source>
</evidence>
<dbReference type="OrthoDB" id="9799199at2"/>
<evidence type="ECO:0000313" key="21">
    <source>
        <dbReference type="EMBL" id="AAZ21724.1"/>
    </source>
</evidence>
<dbReference type="UniPathway" id="UPA00557">
    <property type="reaction ID" value="UER00614"/>
</dbReference>
<name>Q4FM65_PELUB</name>
<reference evidence="21 22" key="1">
    <citation type="journal article" date="2005" name="Science">
        <title>Genome streamlining in a cosmopolitan oceanic bacterium.</title>
        <authorList>
            <person name="Giovannoni S.J."/>
            <person name="Tripp H.J."/>
            <person name="Givan S."/>
            <person name="Podar M."/>
            <person name="Vergin K.L."/>
            <person name="Baptista D."/>
            <person name="Bibbs L."/>
            <person name="Eads J."/>
            <person name="Richardson T.H."/>
            <person name="Noordewier M."/>
            <person name="Rappe M.S."/>
            <person name="Short J.M."/>
            <person name="Carrington J.C."/>
            <person name="Mathur E.J."/>
        </authorList>
    </citation>
    <scope>NUCLEOTIDE SEQUENCE [LARGE SCALE GENOMIC DNA]</scope>
    <source>
        <strain evidence="21 22">HTCC1062</strain>
    </source>
</reference>
<dbReference type="GO" id="GO:0005886">
    <property type="term" value="C:plasma membrane"/>
    <property type="evidence" value="ECO:0007669"/>
    <property type="project" value="UniProtKB-SubCell"/>
</dbReference>
<evidence type="ECO:0000256" key="1">
    <source>
        <dbReference type="ARBA" id="ARBA00001698"/>
    </source>
</evidence>
<dbReference type="EMBL" id="CP000084">
    <property type="protein sequence ID" value="AAZ21724.1"/>
    <property type="molecule type" value="Genomic_DNA"/>
</dbReference>
<feature type="transmembrane region" description="Helical" evidence="19">
    <location>
        <begin position="64"/>
        <end position="82"/>
    </location>
</feature>
<comment type="pathway">
    <text evidence="3 18">Phospholipid metabolism; CDP-diacylglycerol biosynthesis; CDP-diacylglycerol from sn-glycerol 3-phosphate: step 3/3.</text>
</comment>
<keyword evidence="13 19" id="KW-1133">Transmembrane helix</keyword>
<feature type="transmembrane region" description="Helical" evidence="19">
    <location>
        <begin position="199"/>
        <end position="219"/>
    </location>
</feature>
<dbReference type="RefSeq" id="WP_011282030.1">
    <property type="nucleotide sequence ID" value="NC_007205.1"/>
</dbReference>
<evidence type="ECO:0000256" key="5">
    <source>
        <dbReference type="ARBA" id="ARBA00010185"/>
    </source>
</evidence>
<dbReference type="HOGENOM" id="CLU_037294_1_1_5"/>
<proteinExistence type="inferred from homology"/>
<evidence type="ECO:0000313" key="22">
    <source>
        <dbReference type="Proteomes" id="UP000002528"/>
    </source>
</evidence>
<feature type="transmembrane region" description="Helical" evidence="19">
    <location>
        <begin position="160"/>
        <end position="179"/>
    </location>
</feature>
<organism evidence="21 22">
    <name type="scientific">Pelagibacter ubique (strain HTCC1062)</name>
    <dbReference type="NCBI Taxonomy" id="335992"/>
    <lineage>
        <taxon>Bacteria</taxon>
        <taxon>Pseudomonadati</taxon>
        <taxon>Pseudomonadota</taxon>
        <taxon>Alphaproteobacteria</taxon>
        <taxon>Candidatus Pelagibacterales</taxon>
        <taxon>Candidatus Pelagibacteraceae</taxon>
        <taxon>Candidatus Pelagibacter</taxon>
    </lineage>
</organism>
<evidence type="ECO:0000256" key="19">
    <source>
        <dbReference type="SAM" id="Phobius"/>
    </source>
</evidence>
<dbReference type="PROSITE" id="PS01315">
    <property type="entry name" value="CDS"/>
    <property type="match status" value="1"/>
</dbReference>
<evidence type="ECO:0000256" key="17">
    <source>
        <dbReference type="ARBA" id="ARBA00023264"/>
    </source>
</evidence>
<dbReference type="GO" id="GO:0004605">
    <property type="term" value="F:phosphatidate cytidylyltransferase activity"/>
    <property type="evidence" value="ECO:0007669"/>
    <property type="project" value="UniProtKB-EC"/>
</dbReference>
<comment type="catalytic activity">
    <reaction evidence="1 18">
        <text>a 1,2-diacyl-sn-glycero-3-phosphate + CTP + H(+) = a CDP-1,2-diacyl-sn-glycerol + diphosphate</text>
        <dbReference type="Rhea" id="RHEA:16229"/>
        <dbReference type="ChEBI" id="CHEBI:15378"/>
        <dbReference type="ChEBI" id="CHEBI:33019"/>
        <dbReference type="ChEBI" id="CHEBI:37563"/>
        <dbReference type="ChEBI" id="CHEBI:58332"/>
        <dbReference type="ChEBI" id="CHEBI:58608"/>
        <dbReference type="EC" id="2.7.7.41"/>
    </reaction>
</comment>
<keyword evidence="11 18" id="KW-0812">Transmembrane</keyword>
<evidence type="ECO:0000256" key="8">
    <source>
        <dbReference type="ARBA" id="ARBA00022475"/>
    </source>
</evidence>
<comment type="subcellular location">
    <subcellularLocation>
        <location evidence="2">Cell membrane</location>
        <topology evidence="2">Multi-pass membrane protein</topology>
    </subcellularLocation>
</comment>
<keyword evidence="14" id="KW-0443">Lipid metabolism</keyword>
<evidence type="ECO:0000256" key="3">
    <source>
        <dbReference type="ARBA" id="ARBA00005119"/>
    </source>
</evidence>
<comment type="pathway">
    <text evidence="4">Lipid metabolism.</text>
</comment>
<evidence type="ECO:0000256" key="14">
    <source>
        <dbReference type="ARBA" id="ARBA00023098"/>
    </source>
</evidence>
<feature type="transmembrane region" description="Helical" evidence="19">
    <location>
        <begin position="94"/>
        <end position="116"/>
    </location>
</feature>
<dbReference type="Pfam" id="PF01148">
    <property type="entry name" value="CTP_transf_1"/>
    <property type="match status" value="1"/>
</dbReference>
<feature type="domain" description="Mononegavirus-type SAM-dependent 2'-O-MTase" evidence="20">
    <location>
        <begin position="1"/>
        <end position="96"/>
    </location>
</feature>
<evidence type="ECO:0000256" key="9">
    <source>
        <dbReference type="ARBA" id="ARBA00022516"/>
    </source>
</evidence>
<evidence type="ECO:0000256" key="12">
    <source>
        <dbReference type="ARBA" id="ARBA00022695"/>
    </source>
</evidence>
<evidence type="ECO:0000256" key="16">
    <source>
        <dbReference type="ARBA" id="ARBA00023209"/>
    </source>
</evidence>
<feature type="transmembrane region" description="Helical" evidence="19">
    <location>
        <begin position="128"/>
        <end position="148"/>
    </location>
</feature>
<evidence type="ECO:0000256" key="4">
    <source>
        <dbReference type="ARBA" id="ARBA00005189"/>
    </source>
</evidence>
<dbReference type="Proteomes" id="UP000002528">
    <property type="component" value="Chromosome"/>
</dbReference>
<evidence type="ECO:0000256" key="10">
    <source>
        <dbReference type="ARBA" id="ARBA00022679"/>
    </source>
</evidence>
<dbReference type="GeneID" id="66295404"/>
<dbReference type="eggNOG" id="COG0575">
    <property type="taxonomic scope" value="Bacteria"/>
</dbReference>
<feature type="transmembrane region" description="Helical" evidence="19">
    <location>
        <begin position="9"/>
        <end position="28"/>
    </location>
</feature>
<keyword evidence="22" id="KW-1185">Reference proteome</keyword>
<keyword evidence="16" id="KW-0594">Phospholipid biosynthesis</keyword>
<evidence type="ECO:0000256" key="11">
    <source>
        <dbReference type="ARBA" id="ARBA00022692"/>
    </source>
</evidence>
<evidence type="ECO:0000256" key="6">
    <source>
        <dbReference type="ARBA" id="ARBA00012487"/>
    </source>
</evidence>
<accession>Q4FM65</accession>